<dbReference type="EMBL" id="CP024201">
    <property type="protein sequence ID" value="ATQ44267.1"/>
    <property type="molecule type" value="Genomic_DNA"/>
</dbReference>
<dbReference type="SUPFAM" id="SSF55785">
    <property type="entry name" value="PYP-like sensor domain (PAS domain)"/>
    <property type="match status" value="1"/>
</dbReference>
<dbReference type="InterPro" id="IPR004358">
    <property type="entry name" value="Sig_transdc_His_kin-like_C"/>
</dbReference>
<dbReference type="Pfam" id="PF02518">
    <property type="entry name" value="HATPase_c"/>
    <property type="match status" value="1"/>
</dbReference>
<feature type="modified residue" description="4-aspartylphosphate" evidence="7">
    <location>
        <position position="441"/>
    </location>
</feature>
<dbReference type="PRINTS" id="PR00344">
    <property type="entry name" value="BCTRLSENSOR"/>
</dbReference>
<dbReference type="GO" id="GO:0000155">
    <property type="term" value="F:phosphorelay sensor kinase activity"/>
    <property type="evidence" value="ECO:0007669"/>
    <property type="project" value="InterPro"/>
</dbReference>
<evidence type="ECO:0000313" key="11">
    <source>
        <dbReference type="Proteomes" id="UP000228945"/>
    </source>
</evidence>
<name>A0A2D2B229_9CAUL</name>
<feature type="domain" description="Histidine kinase" evidence="8">
    <location>
        <begin position="152"/>
        <end position="371"/>
    </location>
</feature>
<dbReference type="InterPro" id="IPR035965">
    <property type="entry name" value="PAS-like_dom_sf"/>
</dbReference>
<gene>
    <name evidence="10" type="ORF">CSW64_18675</name>
</gene>
<keyword evidence="11" id="KW-1185">Reference proteome</keyword>
<dbReference type="PROSITE" id="PS50110">
    <property type="entry name" value="RESPONSE_REGULATORY"/>
    <property type="match status" value="1"/>
</dbReference>
<dbReference type="AlphaFoldDB" id="A0A2D2B229"/>
<dbReference type="SMART" id="SM00387">
    <property type="entry name" value="HATPase_c"/>
    <property type="match status" value="1"/>
</dbReference>
<keyword evidence="4" id="KW-0808">Transferase</keyword>
<dbReference type="InterPro" id="IPR003661">
    <property type="entry name" value="HisK_dim/P_dom"/>
</dbReference>
<dbReference type="InterPro" id="IPR000014">
    <property type="entry name" value="PAS"/>
</dbReference>
<evidence type="ECO:0000256" key="4">
    <source>
        <dbReference type="ARBA" id="ARBA00022679"/>
    </source>
</evidence>
<keyword evidence="3 7" id="KW-0597">Phosphoprotein</keyword>
<dbReference type="RefSeq" id="WP_099623515.1">
    <property type="nucleotide sequence ID" value="NZ_CP024201.1"/>
</dbReference>
<evidence type="ECO:0000259" key="8">
    <source>
        <dbReference type="PROSITE" id="PS50109"/>
    </source>
</evidence>
<dbReference type="PANTHER" id="PTHR43047">
    <property type="entry name" value="TWO-COMPONENT HISTIDINE PROTEIN KINASE"/>
    <property type="match status" value="1"/>
</dbReference>
<dbReference type="Gene3D" id="3.30.565.10">
    <property type="entry name" value="Histidine kinase-like ATPase, C-terminal domain"/>
    <property type="match status" value="1"/>
</dbReference>
<dbReference type="GO" id="GO:0005886">
    <property type="term" value="C:plasma membrane"/>
    <property type="evidence" value="ECO:0007669"/>
    <property type="project" value="TreeGrafter"/>
</dbReference>
<dbReference type="Gene3D" id="1.10.287.130">
    <property type="match status" value="1"/>
</dbReference>
<evidence type="ECO:0000256" key="6">
    <source>
        <dbReference type="ARBA" id="ARBA00023012"/>
    </source>
</evidence>
<dbReference type="PANTHER" id="PTHR43047:SF72">
    <property type="entry name" value="OSMOSENSING HISTIDINE PROTEIN KINASE SLN1"/>
    <property type="match status" value="1"/>
</dbReference>
<organism evidence="10 11">
    <name type="scientific">Caulobacter mirabilis</name>
    <dbReference type="NCBI Taxonomy" id="69666"/>
    <lineage>
        <taxon>Bacteria</taxon>
        <taxon>Pseudomonadati</taxon>
        <taxon>Pseudomonadota</taxon>
        <taxon>Alphaproteobacteria</taxon>
        <taxon>Caulobacterales</taxon>
        <taxon>Caulobacteraceae</taxon>
        <taxon>Caulobacter</taxon>
    </lineage>
</organism>
<dbReference type="PROSITE" id="PS50109">
    <property type="entry name" value="HIS_KIN"/>
    <property type="match status" value="1"/>
</dbReference>
<dbReference type="InterPro" id="IPR001789">
    <property type="entry name" value="Sig_transdc_resp-reg_receiver"/>
</dbReference>
<dbReference type="InterPro" id="IPR011006">
    <property type="entry name" value="CheY-like_superfamily"/>
</dbReference>
<feature type="domain" description="Response regulatory" evidence="9">
    <location>
        <begin position="392"/>
        <end position="509"/>
    </location>
</feature>
<dbReference type="SUPFAM" id="SSF47384">
    <property type="entry name" value="Homodimeric domain of signal transducing histidine kinase"/>
    <property type="match status" value="1"/>
</dbReference>
<dbReference type="Gene3D" id="2.10.70.100">
    <property type="match status" value="1"/>
</dbReference>
<evidence type="ECO:0000256" key="5">
    <source>
        <dbReference type="ARBA" id="ARBA00022777"/>
    </source>
</evidence>
<dbReference type="EC" id="2.7.13.3" evidence="2"/>
<dbReference type="InterPro" id="IPR003594">
    <property type="entry name" value="HATPase_dom"/>
</dbReference>
<dbReference type="Gene3D" id="3.30.450.20">
    <property type="entry name" value="PAS domain"/>
    <property type="match status" value="1"/>
</dbReference>
<dbReference type="CDD" id="cd17546">
    <property type="entry name" value="REC_hyHK_CKI1_RcsC-like"/>
    <property type="match status" value="1"/>
</dbReference>
<dbReference type="CDD" id="cd00082">
    <property type="entry name" value="HisKA"/>
    <property type="match status" value="1"/>
</dbReference>
<dbReference type="CDD" id="cd16922">
    <property type="entry name" value="HATPase_EvgS-ArcB-TorS-like"/>
    <property type="match status" value="1"/>
</dbReference>
<evidence type="ECO:0000313" key="10">
    <source>
        <dbReference type="EMBL" id="ATQ44267.1"/>
    </source>
</evidence>
<dbReference type="InterPro" id="IPR005467">
    <property type="entry name" value="His_kinase_dom"/>
</dbReference>
<dbReference type="SUPFAM" id="SSF55874">
    <property type="entry name" value="ATPase domain of HSP90 chaperone/DNA topoisomerase II/histidine kinase"/>
    <property type="match status" value="1"/>
</dbReference>
<evidence type="ECO:0000256" key="7">
    <source>
        <dbReference type="PROSITE-ProRule" id="PRU00169"/>
    </source>
</evidence>
<dbReference type="NCBIfam" id="TIGR00229">
    <property type="entry name" value="sensory_box"/>
    <property type="match status" value="1"/>
</dbReference>
<dbReference type="InterPro" id="IPR036890">
    <property type="entry name" value="HATPase_C_sf"/>
</dbReference>
<dbReference type="Pfam" id="PF00072">
    <property type="entry name" value="Response_reg"/>
    <property type="match status" value="1"/>
</dbReference>
<dbReference type="SMART" id="SM00388">
    <property type="entry name" value="HisKA"/>
    <property type="match status" value="1"/>
</dbReference>
<proteinExistence type="predicted"/>
<evidence type="ECO:0000256" key="3">
    <source>
        <dbReference type="ARBA" id="ARBA00022553"/>
    </source>
</evidence>
<keyword evidence="5 10" id="KW-0418">Kinase</keyword>
<dbReference type="Pfam" id="PF08447">
    <property type="entry name" value="PAS_3"/>
    <property type="match status" value="1"/>
</dbReference>
<protein>
    <recommendedName>
        <fullName evidence="2">histidine kinase</fullName>
        <ecNumber evidence="2">2.7.13.3</ecNumber>
    </recommendedName>
</protein>
<dbReference type="Pfam" id="PF00512">
    <property type="entry name" value="HisKA"/>
    <property type="match status" value="1"/>
</dbReference>
<sequence length="515" mass="54510">MTRTSASERQRWAAMAEDLAGVGYWWMDAASQAIRWSPSMFRIFGFGPGAEPPLDMAMARIHPDDRAAAEANLAQALAGQASASVLRVVWPSGEVRSLEGRVACQMASDGRVAAVYGAVVDLTAHVRAERELAEARDAAQAAAAVKAEFLANMSHELRTPLTSVLGFSALLSERCSLDEEAQSYVDRIASASRALLATVNDILDFSKLEAGQVEIKPRPVDVGGLARETLELFSSQAQEKGLALELAVDAAMPGRLVVDPDRLRQMLLNLIGNAVKFTQEGAVSMALRHDPFGGMLEVVVRDTGPGLDEAQRARLFQRFSQVDAGSTRQNGGTGLGLAICKGLAEAMGGGIEVRSRPGVGSAFRFRIAAPAAVEEAEAAQRLPVDGPAKGVRLLIVDDHRVNRELAAAMLAPWAPLLVEVGDGESAVAAAEGQPFDLILMDIRMPGRLDGPAAAEHIRSRNGPNRDTPILAFSADADAEALLATGAPFDGVIGKPILAAELVAAVARWTRARHAA</sequence>
<dbReference type="Proteomes" id="UP000228945">
    <property type="component" value="Chromosome"/>
</dbReference>
<dbReference type="InterPro" id="IPR036097">
    <property type="entry name" value="HisK_dim/P_sf"/>
</dbReference>
<reference evidence="10 11" key="1">
    <citation type="submission" date="2017-10" db="EMBL/GenBank/DDBJ databases">
        <title>Genome sequence of Caulobacter mirabilis FWC38.</title>
        <authorList>
            <person name="Fiebig A."/>
            <person name="Crosson S."/>
        </authorList>
    </citation>
    <scope>NUCLEOTIDE SEQUENCE [LARGE SCALE GENOMIC DNA]</scope>
    <source>
        <strain evidence="10 11">FWC 38</strain>
    </source>
</reference>
<evidence type="ECO:0000256" key="2">
    <source>
        <dbReference type="ARBA" id="ARBA00012438"/>
    </source>
</evidence>
<dbReference type="GO" id="GO:0009927">
    <property type="term" value="F:histidine phosphotransfer kinase activity"/>
    <property type="evidence" value="ECO:0007669"/>
    <property type="project" value="TreeGrafter"/>
</dbReference>
<dbReference type="InterPro" id="IPR013655">
    <property type="entry name" value="PAS_fold_3"/>
</dbReference>
<dbReference type="SMART" id="SM00448">
    <property type="entry name" value="REC"/>
    <property type="match status" value="1"/>
</dbReference>
<dbReference type="SUPFAM" id="SSF52172">
    <property type="entry name" value="CheY-like"/>
    <property type="match status" value="1"/>
</dbReference>
<dbReference type="OrthoDB" id="9801651at2"/>
<dbReference type="FunFam" id="3.30.565.10:FF:000010">
    <property type="entry name" value="Sensor histidine kinase RcsC"/>
    <property type="match status" value="1"/>
</dbReference>
<dbReference type="Gene3D" id="3.40.50.2300">
    <property type="match status" value="1"/>
</dbReference>
<comment type="catalytic activity">
    <reaction evidence="1">
        <text>ATP + protein L-histidine = ADP + protein N-phospho-L-histidine.</text>
        <dbReference type="EC" id="2.7.13.3"/>
    </reaction>
</comment>
<evidence type="ECO:0000256" key="1">
    <source>
        <dbReference type="ARBA" id="ARBA00000085"/>
    </source>
</evidence>
<dbReference type="KEGG" id="cmb:CSW64_18675"/>
<accession>A0A2D2B229</accession>
<keyword evidence="6" id="KW-0902">Two-component regulatory system</keyword>
<evidence type="ECO:0000259" key="9">
    <source>
        <dbReference type="PROSITE" id="PS50110"/>
    </source>
</evidence>